<feature type="coiled-coil region" evidence="1">
    <location>
        <begin position="229"/>
        <end position="563"/>
    </location>
</feature>
<proteinExistence type="predicted"/>
<keyword evidence="1" id="KW-0175">Coiled coil</keyword>
<evidence type="ECO:0000256" key="1">
    <source>
        <dbReference type="SAM" id="Coils"/>
    </source>
</evidence>
<gene>
    <name evidence="2" type="ORF">CBF28_01140</name>
</gene>
<keyword evidence="3" id="KW-1185">Reference proteome</keyword>
<sequence>MGTEILKLPLKEESGNKMNGNRFNIKYRIFKRERVRESKESTSIVPKQKSELAKNQLELSWDNTLLDESYVSIIGRVMLKEWERVLVDFPIYRAFFHTKNENEVKLFVTFNVTQDLEGDQIKQVVFTATDILNECLEKVTKKVLGESFFEEKQVTSVQAEPKVESPQIERPKSVAMKEYEYQLKEQDNVIRQLTLEIEHQESILKGLSSIKEIEAPTSSVTDQDIMAEMNELRGKLSSYETQFNLLKSREVNLIDINNQLADEKAKLNNTYQQKLQQLELVNEQQVKQVTVLEEEVKSLVRETQALTTKLNTNEEINVQLDKANLKLNDMLKQNKVDAKRMSHVAKLEQKIKDLEKEKSHFKVQFLDSQRLSQQFENTNRRLNESLERLQSSQTDLVGKAQEDYSALENTLEETEKNLKLEINERQKLEIQITKLNKTLAEEKLAAEAREKQLKKIENDILDFEDEKEISETTHKDLEDALEQKEMQVKNLKATNEILNDKLDKYEGQKAKWDYIDDWQEKYAILETKFNELDKEGYSYRQEINLLTSQISKLEVKLRDSNLEESTPVFSERILNVAKAETLAKEIDDEEIYESELDDEYDYDYDYEYEYFTYEADPYVEDVVTEELMNIRKKDQVKDERKIKEILEASDAQTYHDVKISASEYKKYIIAFKFLSFRWDQVYIMDDADKNSAFLEWCVPYIEEVEDFQEDLSYDVKKSIFKKKYVTIDESAFNLLKGYAELSNYLDTYYLRVSYYIDKYFLNEGKN</sequence>
<dbReference type="RefSeq" id="WP_126791026.1">
    <property type="nucleotide sequence ID" value="NZ_CP060720.1"/>
</dbReference>
<accession>A0A430B917</accession>
<dbReference type="GeneID" id="95579822"/>
<evidence type="ECO:0000313" key="2">
    <source>
        <dbReference type="EMBL" id="RSU16821.1"/>
    </source>
</evidence>
<evidence type="ECO:0000313" key="3">
    <source>
        <dbReference type="Proteomes" id="UP000288028"/>
    </source>
</evidence>
<comment type="caution">
    <text evidence="2">The sequence shown here is derived from an EMBL/GenBank/DDBJ whole genome shotgun (WGS) entry which is preliminary data.</text>
</comment>
<dbReference type="AlphaFoldDB" id="A0A430B917"/>
<protein>
    <submittedName>
        <fullName evidence="2">Uncharacterized protein</fullName>
    </submittedName>
</protein>
<dbReference type="OrthoDB" id="2198595at2"/>
<dbReference type="Proteomes" id="UP000288028">
    <property type="component" value="Unassembled WGS sequence"/>
</dbReference>
<reference evidence="2 3" key="1">
    <citation type="submission" date="2017-05" db="EMBL/GenBank/DDBJ databases">
        <title>Vagococcus spp. assemblies.</title>
        <authorList>
            <person name="Gulvik C.A."/>
        </authorList>
    </citation>
    <scope>NUCLEOTIDE SEQUENCE [LARGE SCALE GENOMIC DNA]</scope>
    <source>
        <strain evidence="2 3">SS1714</strain>
    </source>
</reference>
<name>A0A430B917_9ENTE</name>
<dbReference type="EMBL" id="NGKB01000001">
    <property type="protein sequence ID" value="RSU16821.1"/>
    <property type="molecule type" value="Genomic_DNA"/>
</dbReference>
<organism evidence="2 3">
    <name type="scientific">Vagococcus carniphilus</name>
    <dbReference type="NCBI Taxonomy" id="218144"/>
    <lineage>
        <taxon>Bacteria</taxon>
        <taxon>Bacillati</taxon>
        <taxon>Bacillota</taxon>
        <taxon>Bacilli</taxon>
        <taxon>Lactobacillales</taxon>
        <taxon>Enterococcaceae</taxon>
        <taxon>Vagococcus</taxon>
    </lineage>
</organism>